<name>Q6J2B7_PSEYM</name>
<gene>
    <name evidence="1" type="ORF">PMA4326C02</name>
</gene>
<reference evidence="1" key="1">
    <citation type="journal article" date="2004" name="J. Bacteriol.">
        <title>Nucleotide sequence and evolution of the five-plasmid complement of the phytopathogen Pseudomonas syringae pv. maculicola ES4326.</title>
        <authorList>
            <person name="Stavrinides J."/>
            <person name="Guttman D.S."/>
        </authorList>
    </citation>
    <scope>NUCLEOTIDE SEQUENCE</scope>
    <source>
        <strain evidence="1">ES4326</strain>
        <plasmid evidence="1">pPMA4326C</plasmid>
    </source>
</reference>
<dbReference type="EMBL" id="AY603982">
    <property type="protein sequence ID" value="AAT35204.1"/>
    <property type="molecule type" value="Genomic_DNA"/>
</dbReference>
<evidence type="ECO:0000313" key="1">
    <source>
        <dbReference type="EMBL" id="AAT35204.1"/>
    </source>
</evidence>
<protein>
    <submittedName>
        <fullName evidence="1">Uncharacterized protein</fullName>
    </submittedName>
</protein>
<keyword evidence="1" id="KW-0614">Plasmid</keyword>
<accession>Q6J2B7</accession>
<dbReference type="AlphaFoldDB" id="Q6J2B7"/>
<sequence>MYTMAKQKSNPKRDIEIKLFLPGTDAVEGQPLADRYEITVTRSDGVAPIGTEAFMILMKCFEGGALDHSMRSAKKQ</sequence>
<organism evidence="1">
    <name type="scientific">Pseudomonas syringae pv. maculicola</name>
    <dbReference type="NCBI Taxonomy" id="59511"/>
    <lineage>
        <taxon>Bacteria</taxon>
        <taxon>Pseudomonadati</taxon>
        <taxon>Pseudomonadota</taxon>
        <taxon>Gammaproteobacteria</taxon>
        <taxon>Pseudomonadales</taxon>
        <taxon>Pseudomonadaceae</taxon>
        <taxon>Pseudomonas</taxon>
    </lineage>
</organism>
<geneLocation type="plasmid" evidence="1">
    <name>pPMA4326C</name>
</geneLocation>
<proteinExistence type="predicted"/>
<dbReference type="RefSeq" id="WP_011178604.1">
    <property type="nucleotide sequence ID" value="NC_005921.1"/>
</dbReference>